<evidence type="ECO:0000256" key="2">
    <source>
        <dbReference type="ARBA" id="ARBA00022771"/>
    </source>
</evidence>
<feature type="region of interest" description="Disordered" evidence="5">
    <location>
        <begin position="493"/>
        <end position="514"/>
    </location>
</feature>
<keyword evidence="1" id="KW-0479">Metal-binding</keyword>
<evidence type="ECO:0000256" key="1">
    <source>
        <dbReference type="ARBA" id="ARBA00022723"/>
    </source>
</evidence>
<dbReference type="InterPro" id="IPR021565">
    <property type="entry name" value="Rbsn_Rab-bd"/>
</dbReference>
<feature type="compositionally biased region" description="Polar residues" evidence="5">
    <location>
        <begin position="499"/>
        <end position="514"/>
    </location>
</feature>
<feature type="region of interest" description="Disordered" evidence="5">
    <location>
        <begin position="75"/>
        <end position="101"/>
    </location>
</feature>
<evidence type="ECO:0000313" key="8">
    <source>
        <dbReference type="Proteomes" id="UP001500889"/>
    </source>
</evidence>
<dbReference type="Pfam" id="PF01363">
    <property type="entry name" value="FYVE"/>
    <property type="match status" value="1"/>
</dbReference>
<dbReference type="EMBL" id="AP029264">
    <property type="protein sequence ID" value="BFF94403.1"/>
    <property type="molecule type" value="Genomic_DNA"/>
</dbReference>
<accession>A0AAU9FFC1</accession>
<feature type="compositionally biased region" description="Low complexity" evidence="5">
    <location>
        <begin position="80"/>
        <end position="101"/>
    </location>
</feature>
<dbReference type="PROSITE" id="PS50178">
    <property type="entry name" value="ZF_FYVE"/>
    <property type="match status" value="1"/>
</dbReference>
<protein>
    <submittedName>
        <fullName evidence="7">Rabenosyn-5</fullName>
    </submittedName>
</protein>
<reference evidence="7 8" key="1">
    <citation type="submission" date="2024-02" db="EMBL/GenBank/DDBJ databases">
        <title>A chromosome-level genome assembly of Drosophila madeirensis, a fruit fly species endemic to Madeira island.</title>
        <authorList>
            <person name="Tomihara K."/>
            <person name="Llopart A."/>
            <person name="Yamamoto D."/>
        </authorList>
    </citation>
    <scope>NUCLEOTIDE SEQUENCE [LARGE SCALE GENOMIC DNA]</scope>
    <source>
        <strain evidence="7 8">RF1</strain>
    </source>
</reference>
<keyword evidence="8" id="KW-1185">Reference proteome</keyword>
<dbReference type="Pfam" id="PF11464">
    <property type="entry name" value="Rbsn"/>
    <property type="match status" value="1"/>
</dbReference>
<dbReference type="InterPro" id="IPR017455">
    <property type="entry name" value="Znf_FYVE-rel"/>
</dbReference>
<evidence type="ECO:0000256" key="4">
    <source>
        <dbReference type="PROSITE-ProRule" id="PRU00091"/>
    </source>
</evidence>
<sequence length="514" mass="57782">MSSNPFDSDEDQGTASGEILEGFLCPICRADLKSIDVLTDHFARQHAEEEDTLKSVFNIFVKAKKKILNNFEDERGGAAAGSSSSSTAAGGASSSANGNGADQRVLSNARSRFNVFNYMSKQQVGAECSHFEYFQSVRNPRLERYASETNKLIIRLHRLLKDLPTDSVQRKQHEQQTVAWLDGTSVKLCPSCAKSFHIARRQHHCRLCGGIMCNDCSKFLALENALQLASLSTSRSEPMQHMHQGDSAIRLCEHCLWLLDTRQDMHESRTCRPLLVQVYEQIRQLQKDVTPDLDMYLKIINSLHEGETIFTITDASALRGKIGQVAEAMDMRSKRILAIYCEPGSREESLKKAIRLSCIQAIKERMLSLPPLPNEAHIQQIQERKRMETEQRILTEQRMAMEAYERYGLGATTIQSGGGLESGTFAQGSDLQSINNWSAPQASTSTSKSSLDDPLIEQINIIKGYIKQARQDMNFEVVETLELNLRELQREVYERQRKSQNSAAASPEVEQQQS</sequence>
<organism evidence="7 8">
    <name type="scientific">Drosophila madeirensis</name>
    <name type="common">Fruit fly</name>
    <dbReference type="NCBI Taxonomy" id="30013"/>
    <lineage>
        <taxon>Eukaryota</taxon>
        <taxon>Metazoa</taxon>
        <taxon>Ecdysozoa</taxon>
        <taxon>Arthropoda</taxon>
        <taxon>Hexapoda</taxon>
        <taxon>Insecta</taxon>
        <taxon>Pterygota</taxon>
        <taxon>Neoptera</taxon>
        <taxon>Endopterygota</taxon>
        <taxon>Diptera</taxon>
        <taxon>Brachycera</taxon>
        <taxon>Muscomorpha</taxon>
        <taxon>Ephydroidea</taxon>
        <taxon>Drosophilidae</taxon>
        <taxon>Drosophila</taxon>
        <taxon>Sophophora</taxon>
    </lineage>
</organism>
<dbReference type="Proteomes" id="UP001500889">
    <property type="component" value="Chromosome U"/>
</dbReference>
<keyword evidence="2 4" id="KW-0863">Zinc-finger</keyword>
<dbReference type="InterPro" id="IPR052727">
    <property type="entry name" value="Rab4/Rab5_effector"/>
</dbReference>
<gene>
    <name evidence="7" type="ORF">DMAD_12042</name>
</gene>
<evidence type="ECO:0000313" key="7">
    <source>
        <dbReference type="EMBL" id="BFF94403.1"/>
    </source>
</evidence>
<dbReference type="Gene3D" id="3.30.40.10">
    <property type="entry name" value="Zinc/RING finger domain, C3HC4 (zinc finger)"/>
    <property type="match status" value="1"/>
</dbReference>
<proteinExistence type="predicted"/>
<dbReference type="SUPFAM" id="SSF57903">
    <property type="entry name" value="FYVE/PHD zinc finger"/>
    <property type="match status" value="1"/>
</dbReference>
<dbReference type="AlphaFoldDB" id="A0AAU9FFC1"/>
<dbReference type="InterPro" id="IPR013087">
    <property type="entry name" value="Znf_C2H2_type"/>
</dbReference>
<feature type="domain" description="FYVE-type" evidence="6">
    <location>
        <begin position="183"/>
        <end position="260"/>
    </location>
</feature>
<dbReference type="PANTHER" id="PTHR13510">
    <property type="entry name" value="FYVE-FINGER-CONTAINING RAB5 EFFECTOR PROTEIN RABENOSYN-5-RELATED"/>
    <property type="match status" value="1"/>
</dbReference>
<dbReference type="PROSITE" id="PS00028">
    <property type="entry name" value="ZINC_FINGER_C2H2_1"/>
    <property type="match status" value="1"/>
</dbReference>
<dbReference type="PANTHER" id="PTHR13510:SF44">
    <property type="entry name" value="RABENOSYN-5"/>
    <property type="match status" value="1"/>
</dbReference>
<evidence type="ECO:0000259" key="6">
    <source>
        <dbReference type="PROSITE" id="PS50178"/>
    </source>
</evidence>
<dbReference type="SMART" id="SM00064">
    <property type="entry name" value="FYVE"/>
    <property type="match status" value="1"/>
</dbReference>
<dbReference type="InterPro" id="IPR036531">
    <property type="entry name" value="Rbsn_Rab-bd_sf"/>
</dbReference>
<dbReference type="InterPro" id="IPR011011">
    <property type="entry name" value="Znf_FYVE_PHD"/>
</dbReference>
<keyword evidence="3" id="KW-0862">Zinc</keyword>
<name>A0AAU9FFC1_DROMD</name>
<evidence type="ECO:0000256" key="5">
    <source>
        <dbReference type="SAM" id="MobiDB-lite"/>
    </source>
</evidence>
<evidence type="ECO:0000256" key="3">
    <source>
        <dbReference type="ARBA" id="ARBA00022833"/>
    </source>
</evidence>
<dbReference type="InterPro" id="IPR013083">
    <property type="entry name" value="Znf_RING/FYVE/PHD"/>
</dbReference>
<dbReference type="GO" id="GO:0008270">
    <property type="term" value="F:zinc ion binding"/>
    <property type="evidence" value="ECO:0007669"/>
    <property type="project" value="UniProtKB-KW"/>
</dbReference>
<dbReference type="InterPro" id="IPR000306">
    <property type="entry name" value="Znf_FYVE"/>
</dbReference>
<dbReference type="SUPFAM" id="SSF140125">
    <property type="entry name" value="Rabenosyn-5 Rab-binding domain-like"/>
    <property type="match status" value="1"/>
</dbReference>
<dbReference type="Gene3D" id="4.10.860.20">
    <property type="entry name" value="Rabenosyn, Rab binding domain"/>
    <property type="match status" value="1"/>
</dbReference>